<feature type="region of interest" description="Disordered" evidence="1">
    <location>
        <begin position="227"/>
        <end position="261"/>
    </location>
</feature>
<feature type="compositionally biased region" description="Basic residues" evidence="1">
    <location>
        <begin position="410"/>
        <end position="420"/>
    </location>
</feature>
<dbReference type="AlphaFoldDB" id="A0A4Q2DKQ5"/>
<name>A0A4Q2DKQ5_9AGAR</name>
<evidence type="ECO:0000313" key="3">
    <source>
        <dbReference type="Proteomes" id="UP000290288"/>
    </source>
</evidence>
<feature type="region of interest" description="Disordered" evidence="1">
    <location>
        <begin position="273"/>
        <end position="420"/>
    </location>
</feature>
<feature type="compositionally biased region" description="Low complexity" evidence="1">
    <location>
        <begin position="378"/>
        <end position="389"/>
    </location>
</feature>
<dbReference type="Proteomes" id="UP000290288">
    <property type="component" value="Unassembled WGS sequence"/>
</dbReference>
<dbReference type="OrthoDB" id="3033376at2759"/>
<comment type="caution">
    <text evidence="2">The sequence shown here is derived from an EMBL/GenBank/DDBJ whole genome shotgun (WGS) entry which is preliminary data.</text>
</comment>
<keyword evidence="3" id="KW-1185">Reference proteome</keyword>
<dbReference type="EMBL" id="SDEE01000182">
    <property type="protein sequence ID" value="RXW19806.1"/>
    <property type="molecule type" value="Genomic_DNA"/>
</dbReference>
<feature type="region of interest" description="Disordered" evidence="1">
    <location>
        <begin position="137"/>
        <end position="187"/>
    </location>
</feature>
<proteinExistence type="predicted"/>
<evidence type="ECO:0000313" key="2">
    <source>
        <dbReference type="EMBL" id="RXW19806.1"/>
    </source>
</evidence>
<protein>
    <submittedName>
        <fullName evidence="2">Uncharacterized protein</fullName>
    </submittedName>
</protein>
<evidence type="ECO:0000256" key="1">
    <source>
        <dbReference type="SAM" id="MobiDB-lite"/>
    </source>
</evidence>
<organism evidence="2 3">
    <name type="scientific">Candolleomyces aberdarensis</name>
    <dbReference type="NCBI Taxonomy" id="2316362"/>
    <lineage>
        <taxon>Eukaryota</taxon>
        <taxon>Fungi</taxon>
        <taxon>Dikarya</taxon>
        <taxon>Basidiomycota</taxon>
        <taxon>Agaricomycotina</taxon>
        <taxon>Agaricomycetes</taxon>
        <taxon>Agaricomycetidae</taxon>
        <taxon>Agaricales</taxon>
        <taxon>Agaricineae</taxon>
        <taxon>Psathyrellaceae</taxon>
        <taxon>Candolleomyces</taxon>
    </lineage>
</organism>
<sequence>MNDKLNSTVPATLTDVNSLPQIKLLQTAINLLKVHAEDAGSNIEKLRVLLANRDTEPATYRSLQRQRFFEERRELDAHRALWSTTQKVSAILQNDALTFEHQQLSDQSLGLFHYHAGEGPNPERSSRIREHSRLIPLTLAPKADYRPPKRASKPPPLANTSSDHEKPSSSSPSSYTPPLHRMPSGKSGTAAIFHHTAKPDRQRLAQQIKDVEVTMPDYVGNLLSEFDSASNPPLLPLTSPQTSPHKRIIDLPPPSLSPTKAKPLQLLGDIAEETNSGGAKPRTSEHQPRVLKRKGSQKRFSNLFSSKKSHDSAPPSSFPRDLVSPIQSAGSSALTSPPLSSAATAYSSPSSPLRSSFSMSALQPEDAPPVSPSAKRFSANSVISLVSSSAHDHHHQQAPPEKEKDGVTSRIKKRISKLRG</sequence>
<accession>A0A4Q2DKQ5</accession>
<reference evidence="2 3" key="1">
    <citation type="submission" date="2019-01" db="EMBL/GenBank/DDBJ databases">
        <title>Draft genome sequence of Psathyrella aberdarensis IHI B618.</title>
        <authorList>
            <person name="Buettner E."/>
            <person name="Kellner H."/>
        </authorList>
    </citation>
    <scope>NUCLEOTIDE SEQUENCE [LARGE SCALE GENOMIC DNA]</scope>
    <source>
        <strain evidence="2 3">IHI B618</strain>
    </source>
</reference>
<feature type="compositionally biased region" description="Low complexity" evidence="1">
    <location>
        <begin position="168"/>
        <end position="178"/>
    </location>
</feature>
<feature type="compositionally biased region" description="Low complexity" evidence="1">
    <location>
        <begin position="328"/>
        <end position="360"/>
    </location>
</feature>
<gene>
    <name evidence="2" type="ORF">EST38_g6045</name>
</gene>